<dbReference type="AlphaFoldDB" id="A0A317G1J5"/>
<comment type="caution">
    <text evidence="1">The sequence shown here is derived from an EMBL/GenBank/DDBJ whole genome shotgun (WGS) entry which is preliminary data.</text>
</comment>
<keyword evidence="2" id="KW-1185">Reference proteome</keyword>
<proteinExistence type="predicted"/>
<evidence type="ECO:0000313" key="2">
    <source>
        <dbReference type="Proteomes" id="UP000245488"/>
    </source>
</evidence>
<dbReference type="RefSeq" id="WP_092043258.1">
    <property type="nucleotide sequence ID" value="NZ_CM009896.1"/>
</dbReference>
<protein>
    <submittedName>
        <fullName evidence="1">Uncharacterized protein</fullName>
    </submittedName>
</protein>
<evidence type="ECO:0000313" key="1">
    <source>
        <dbReference type="EMBL" id="PWT27855.1"/>
    </source>
</evidence>
<dbReference type="EMBL" id="NXNG01000001">
    <property type="protein sequence ID" value="PWT27855.1"/>
    <property type="molecule type" value="Genomic_DNA"/>
</dbReference>
<reference evidence="1 2" key="1">
    <citation type="submission" date="2017-09" db="EMBL/GenBank/DDBJ databases">
        <title>High-quality draft genome sequence of Butyrivibrio fibrisolvens INBov1, isolated from cow rumen.</title>
        <authorList>
            <person name="Rodriguez Hernaez J."/>
            <person name="Rivarola M."/>
            <person name="Paniego N."/>
            <person name="Cravero S."/>
            <person name="Ceron Cucchi M."/>
            <person name="Martinez M.C."/>
        </authorList>
    </citation>
    <scope>NUCLEOTIDE SEQUENCE [LARGE SCALE GENOMIC DNA]</scope>
    <source>
        <strain evidence="1 2">INBov1</strain>
    </source>
</reference>
<organism evidence="1 2">
    <name type="scientific">Butyrivibrio fibrisolvens</name>
    <dbReference type="NCBI Taxonomy" id="831"/>
    <lineage>
        <taxon>Bacteria</taxon>
        <taxon>Bacillati</taxon>
        <taxon>Bacillota</taxon>
        <taxon>Clostridia</taxon>
        <taxon>Lachnospirales</taxon>
        <taxon>Lachnospiraceae</taxon>
        <taxon>Butyrivibrio</taxon>
    </lineage>
</organism>
<dbReference type="Proteomes" id="UP000245488">
    <property type="component" value="Chromosome"/>
</dbReference>
<accession>A0A317G1J5</accession>
<gene>
    <name evidence="1" type="ORF">CPT75_12475</name>
</gene>
<sequence>MKLEHFTEEEMRLIAYYCGDEAKVLTEVENHCYVFDLKGKYLYNECFEKANSDYFANKRYNMVRPIKIFEFAKYYVMKCEEYDILWFKGRLDANGNYEFDTNSDELVYLLESF</sequence>
<name>A0A317G1J5_BUTFI</name>